<dbReference type="PANTHER" id="PTHR30136:SF35">
    <property type="entry name" value="HTH-TYPE TRANSCRIPTIONAL REGULATOR RV1719"/>
    <property type="match status" value="1"/>
</dbReference>
<evidence type="ECO:0000313" key="5">
    <source>
        <dbReference type="EMBL" id="SHM21365.1"/>
    </source>
</evidence>
<dbReference type="SUPFAM" id="SSF55781">
    <property type="entry name" value="GAF domain-like"/>
    <property type="match status" value="1"/>
</dbReference>
<keyword evidence="3" id="KW-0804">Transcription</keyword>
<sequence>MVAHFGWPRSSAFNILSTLIENGYLYEPQARSGYYPTPRWLQIANAFTEGEPIPDHLLQAMSTLAAKTGETVCISAASGMFAVFLDVVESPASIRYAATPGKRVPIHATASGQALLSQLSEHDLGVLLRKVNYEKYGENTPMNADEVVAQIEAGRRRGWFQSASHYSPDLGGVAVPFVEGHRVFAVTVAGPLYRVSDKAEQHAMLLNSLVGDS</sequence>
<dbReference type="InterPro" id="IPR014757">
    <property type="entry name" value="Tscrpt_reg_IclR_C"/>
</dbReference>
<protein>
    <submittedName>
        <fullName evidence="5">Transcriptional regulator, IclR family</fullName>
    </submittedName>
</protein>
<evidence type="ECO:0000313" key="6">
    <source>
        <dbReference type="Proteomes" id="UP000183974"/>
    </source>
</evidence>
<keyword evidence="6" id="KW-1185">Reference proteome</keyword>
<dbReference type="Gene3D" id="3.30.450.40">
    <property type="match status" value="1"/>
</dbReference>
<name>A0A1M7GYK8_9RHOB</name>
<organism evidence="5 6">
    <name type="scientific">Roseovarius pacificus</name>
    <dbReference type="NCBI Taxonomy" id="337701"/>
    <lineage>
        <taxon>Bacteria</taxon>
        <taxon>Pseudomonadati</taxon>
        <taxon>Pseudomonadota</taxon>
        <taxon>Alphaproteobacteria</taxon>
        <taxon>Rhodobacterales</taxon>
        <taxon>Roseobacteraceae</taxon>
        <taxon>Roseovarius</taxon>
    </lineage>
</organism>
<dbReference type="GO" id="GO:0003700">
    <property type="term" value="F:DNA-binding transcription factor activity"/>
    <property type="evidence" value="ECO:0007669"/>
    <property type="project" value="TreeGrafter"/>
</dbReference>
<dbReference type="InterPro" id="IPR029016">
    <property type="entry name" value="GAF-like_dom_sf"/>
</dbReference>
<evidence type="ECO:0000259" key="4">
    <source>
        <dbReference type="PROSITE" id="PS51078"/>
    </source>
</evidence>
<dbReference type="AlphaFoldDB" id="A0A1M7GYK8"/>
<keyword evidence="2" id="KW-0238">DNA-binding</keyword>
<dbReference type="InterPro" id="IPR005471">
    <property type="entry name" value="Tscrpt_reg_IclR_N"/>
</dbReference>
<dbReference type="GO" id="GO:0003677">
    <property type="term" value="F:DNA binding"/>
    <property type="evidence" value="ECO:0007669"/>
    <property type="project" value="UniProtKB-KW"/>
</dbReference>
<feature type="domain" description="IclR-ED" evidence="4">
    <location>
        <begin position="39"/>
        <end position="213"/>
    </location>
</feature>
<dbReference type="Gene3D" id="1.10.10.10">
    <property type="entry name" value="Winged helix-like DNA-binding domain superfamily/Winged helix DNA-binding domain"/>
    <property type="match status" value="1"/>
</dbReference>
<dbReference type="RefSeq" id="WP_200797815.1">
    <property type="nucleotide sequence ID" value="NZ_BMLR01000012.1"/>
</dbReference>
<evidence type="ECO:0000256" key="2">
    <source>
        <dbReference type="ARBA" id="ARBA00023125"/>
    </source>
</evidence>
<dbReference type="STRING" id="337701.SAMN05444398_111135"/>
<dbReference type="PANTHER" id="PTHR30136">
    <property type="entry name" value="HELIX-TURN-HELIX TRANSCRIPTIONAL REGULATOR, ICLR FAMILY"/>
    <property type="match status" value="1"/>
</dbReference>
<accession>A0A1M7GYK8</accession>
<gene>
    <name evidence="5" type="ORF">SAMN05444398_111135</name>
</gene>
<reference evidence="5 6" key="1">
    <citation type="submission" date="2016-11" db="EMBL/GenBank/DDBJ databases">
        <authorList>
            <person name="Jaros S."/>
            <person name="Januszkiewicz K."/>
            <person name="Wedrychowicz H."/>
        </authorList>
    </citation>
    <scope>NUCLEOTIDE SEQUENCE [LARGE SCALE GENOMIC DNA]</scope>
    <source>
        <strain evidence="5 6">DSM 29589</strain>
    </source>
</reference>
<dbReference type="EMBL" id="FRBR01000011">
    <property type="protein sequence ID" value="SHM21365.1"/>
    <property type="molecule type" value="Genomic_DNA"/>
</dbReference>
<dbReference type="Pfam" id="PF09339">
    <property type="entry name" value="HTH_IclR"/>
    <property type="match status" value="1"/>
</dbReference>
<dbReference type="InterPro" id="IPR050707">
    <property type="entry name" value="HTH_MetabolicPath_Reg"/>
</dbReference>
<dbReference type="Proteomes" id="UP000183974">
    <property type="component" value="Unassembled WGS sequence"/>
</dbReference>
<dbReference type="PROSITE" id="PS51078">
    <property type="entry name" value="ICLR_ED"/>
    <property type="match status" value="1"/>
</dbReference>
<dbReference type="Pfam" id="PF01614">
    <property type="entry name" value="IclR_C"/>
    <property type="match status" value="1"/>
</dbReference>
<keyword evidence="1" id="KW-0805">Transcription regulation</keyword>
<dbReference type="InterPro" id="IPR036388">
    <property type="entry name" value="WH-like_DNA-bd_sf"/>
</dbReference>
<proteinExistence type="predicted"/>
<dbReference type="GO" id="GO:0045892">
    <property type="term" value="P:negative regulation of DNA-templated transcription"/>
    <property type="evidence" value="ECO:0007669"/>
    <property type="project" value="TreeGrafter"/>
</dbReference>
<evidence type="ECO:0000256" key="3">
    <source>
        <dbReference type="ARBA" id="ARBA00023163"/>
    </source>
</evidence>
<evidence type="ECO:0000256" key="1">
    <source>
        <dbReference type="ARBA" id="ARBA00023015"/>
    </source>
</evidence>